<name>A0A427YH62_9TREE</name>
<evidence type="ECO:0000256" key="9">
    <source>
        <dbReference type="ARBA" id="ARBA00023136"/>
    </source>
</evidence>
<evidence type="ECO:0000256" key="2">
    <source>
        <dbReference type="ARBA" id="ARBA00007263"/>
    </source>
</evidence>
<evidence type="ECO:0000256" key="13">
    <source>
        <dbReference type="SAM" id="MobiDB-lite"/>
    </source>
</evidence>
<accession>A0A427YH62</accession>
<evidence type="ECO:0000256" key="3">
    <source>
        <dbReference type="ARBA" id="ARBA00022516"/>
    </source>
</evidence>
<gene>
    <name evidence="14" type="ORF">EHS25_001027</name>
</gene>
<dbReference type="STRING" id="1890683.A0A427YH62"/>
<evidence type="ECO:0000256" key="11">
    <source>
        <dbReference type="ARBA" id="ARBA00047375"/>
    </source>
</evidence>
<evidence type="ECO:0000313" key="14">
    <source>
        <dbReference type="EMBL" id="RSH90422.1"/>
    </source>
</evidence>
<dbReference type="GO" id="GO:0042761">
    <property type="term" value="P:very long-chain fatty acid biosynthetic process"/>
    <property type="evidence" value="ECO:0007669"/>
    <property type="project" value="TreeGrafter"/>
</dbReference>
<evidence type="ECO:0000256" key="5">
    <source>
        <dbReference type="ARBA" id="ARBA00022692"/>
    </source>
</evidence>
<feature type="transmembrane region" description="Helical" evidence="12">
    <location>
        <begin position="399"/>
        <end position="418"/>
    </location>
</feature>
<reference evidence="14 15" key="1">
    <citation type="submission" date="2018-11" db="EMBL/GenBank/DDBJ databases">
        <title>Genome sequence of Saitozyma podzolica DSM 27192.</title>
        <authorList>
            <person name="Aliyu H."/>
            <person name="Gorte O."/>
            <person name="Ochsenreither K."/>
        </authorList>
    </citation>
    <scope>NUCLEOTIDE SEQUENCE [LARGE SCALE GENOMIC DNA]</scope>
    <source>
        <strain evidence="14 15">DSM 27192</strain>
    </source>
</reference>
<dbReference type="GO" id="GO:0030148">
    <property type="term" value="P:sphingolipid biosynthetic process"/>
    <property type="evidence" value="ECO:0007669"/>
    <property type="project" value="TreeGrafter"/>
</dbReference>
<feature type="transmembrane region" description="Helical" evidence="12">
    <location>
        <begin position="189"/>
        <end position="210"/>
    </location>
</feature>
<dbReference type="GO" id="GO:0019367">
    <property type="term" value="P:fatty acid elongation, saturated fatty acid"/>
    <property type="evidence" value="ECO:0007669"/>
    <property type="project" value="TreeGrafter"/>
</dbReference>
<keyword evidence="6 12" id="KW-0276">Fatty acid metabolism</keyword>
<dbReference type="EMBL" id="RSCD01000010">
    <property type="protein sequence ID" value="RSH90422.1"/>
    <property type="molecule type" value="Genomic_DNA"/>
</dbReference>
<evidence type="ECO:0000256" key="7">
    <source>
        <dbReference type="ARBA" id="ARBA00022989"/>
    </source>
</evidence>
<proteinExistence type="inferred from homology"/>
<dbReference type="GO" id="GO:0034626">
    <property type="term" value="P:fatty acid elongation, polyunsaturated fatty acid"/>
    <property type="evidence" value="ECO:0007669"/>
    <property type="project" value="TreeGrafter"/>
</dbReference>
<comment type="caution">
    <text evidence="14">The sequence shown here is derived from an EMBL/GenBank/DDBJ whole genome shotgun (WGS) entry which is preliminary data.</text>
</comment>
<evidence type="ECO:0000256" key="6">
    <source>
        <dbReference type="ARBA" id="ARBA00022832"/>
    </source>
</evidence>
<dbReference type="Pfam" id="PF01151">
    <property type="entry name" value="ELO"/>
    <property type="match status" value="1"/>
</dbReference>
<dbReference type="GO" id="GO:0034625">
    <property type="term" value="P:fatty acid elongation, monounsaturated fatty acid"/>
    <property type="evidence" value="ECO:0007669"/>
    <property type="project" value="TreeGrafter"/>
</dbReference>
<dbReference type="GO" id="GO:0009922">
    <property type="term" value="F:fatty acid elongase activity"/>
    <property type="evidence" value="ECO:0007669"/>
    <property type="project" value="UniProtKB-EC"/>
</dbReference>
<keyword evidence="15" id="KW-1185">Reference proteome</keyword>
<comment type="subcellular location">
    <subcellularLocation>
        <location evidence="1">Membrane</location>
        <topology evidence="1">Multi-pass membrane protein</topology>
    </subcellularLocation>
</comment>
<evidence type="ECO:0000313" key="15">
    <source>
        <dbReference type="Proteomes" id="UP000279259"/>
    </source>
</evidence>
<dbReference type="PROSITE" id="PS01188">
    <property type="entry name" value="ELO"/>
    <property type="match status" value="1"/>
</dbReference>
<dbReference type="PANTHER" id="PTHR11157:SF134">
    <property type="entry name" value="ELONGATION OF FATTY ACIDS PROTEIN 1-RELATED"/>
    <property type="match status" value="1"/>
</dbReference>
<keyword evidence="4 12" id="KW-0808">Transferase</keyword>
<feature type="region of interest" description="Disordered" evidence="13">
    <location>
        <begin position="82"/>
        <end position="106"/>
    </location>
</feature>
<keyword evidence="7 12" id="KW-1133">Transmembrane helix</keyword>
<feature type="transmembrane region" description="Helical" evidence="12">
    <location>
        <begin position="222"/>
        <end position="246"/>
    </location>
</feature>
<sequence length="469" mass="52231">MNPFAAWTPGPGPLYTTLTKTWETLALPDPPKQLVNWIEGESPLSTQKAVVAAIGTYLLVVFGGREMMRDDGGARVKENLPHKRRGDLHGIPRSLRSSGGVPTSKKSKQTLLCQSGMEPLDAPILVYLLRLDLPFPLSLFIAHVVLSSHPPSSILESLPRSLQAAYHSQLPSLLGGLCGSSRSPFKLTFLFQIHNLILTSGSLVLLLLMLEEIVPLYFKHGFYWSICHPAAFTPRLISFYMVNYYIKYVELIDTVFLVLKKKPLQFLHVFHHAATAVLCYTQLEGETSVQWVVITLNLTVHVIMYYYYYATTGGAKIWWKKYLTTLQITQFVIDLFIVYFASTCLFSHRLRHNAYPSLTSLLPPSSHSFPNAEKTAYNHFAYKYSPLPVVDDCTGSEGAALFGCGLLTSYLFLFIAFYRATYKKTGNKAKAASVGTGLNGHAQAAKRGSEKSKVVVENSRGVAVVTERH</sequence>
<feature type="transmembrane region" description="Helical" evidence="12">
    <location>
        <begin position="331"/>
        <end position="350"/>
    </location>
</feature>
<evidence type="ECO:0000256" key="10">
    <source>
        <dbReference type="ARBA" id="ARBA00023160"/>
    </source>
</evidence>
<keyword evidence="9 12" id="KW-0472">Membrane</keyword>
<feature type="transmembrane region" description="Helical" evidence="12">
    <location>
        <begin position="289"/>
        <end position="310"/>
    </location>
</feature>
<keyword evidence="5 12" id="KW-0812">Transmembrane</keyword>
<organism evidence="14 15">
    <name type="scientific">Saitozyma podzolica</name>
    <dbReference type="NCBI Taxonomy" id="1890683"/>
    <lineage>
        <taxon>Eukaryota</taxon>
        <taxon>Fungi</taxon>
        <taxon>Dikarya</taxon>
        <taxon>Basidiomycota</taxon>
        <taxon>Agaricomycotina</taxon>
        <taxon>Tremellomycetes</taxon>
        <taxon>Tremellales</taxon>
        <taxon>Trimorphomycetaceae</taxon>
        <taxon>Saitozyma</taxon>
    </lineage>
</organism>
<evidence type="ECO:0000256" key="8">
    <source>
        <dbReference type="ARBA" id="ARBA00023098"/>
    </source>
</evidence>
<keyword evidence="8 12" id="KW-0443">Lipid metabolism</keyword>
<dbReference type="InterPro" id="IPR030457">
    <property type="entry name" value="ELO_CS"/>
</dbReference>
<keyword evidence="10 12" id="KW-0275">Fatty acid biosynthesis</keyword>
<evidence type="ECO:0000256" key="1">
    <source>
        <dbReference type="ARBA" id="ARBA00004141"/>
    </source>
</evidence>
<dbReference type="AlphaFoldDB" id="A0A427YH62"/>
<keyword evidence="3 12" id="KW-0444">Lipid biosynthesis</keyword>
<dbReference type="EC" id="2.3.1.-" evidence="12"/>
<comment type="similarity">
    <text evidence="2 12">Belongs to the ELO family.</text>
</comment>
<evidence type="ECO:0000256" key="12">
    <source>
        <dbReference type="RuleBase" id="RU361115"/>
    </source>
</evidence>
<dbReference type="OrthoDB" id="434092at2759"/>
<protein>
    <recommendedName>
        <fullName evidence="12">Elongation of fatty acids protein</fullName>
        <ecNumber evidence="12">2.3.1.-</ecNumber>
    </recommendedName>
</protein>
<comment type="catalytic activity">
    <reaction evidence="12">
        <text>an acyl-CoA + malonyl-CoA + H(+) = a 3-oxoacyl-CoA + CO2 + CoA</text>
        <dbReference type="Rhea" id="RHEA:50252"/>
        <dbReference type="ChEBI" id="CHEBI:15378"/>
        <dbReference type="ChEBI" id="CHEBI:16526"/>
        <dbReference type="ChEBI" id="CHEBI:57287"/>
        <dbReference type="ChEBI" id="CHEBI:57384"/>
        <dbReference type="ChEBI" id="CHEBI:58342"/>
        <dbReference type="ChEBI" id="CHEBI:90726"/>
    </reaction>
    <physiologicalReaction direction="left-to-right" evidence="12">
        <dbReference type="Rhea" id="RHEA:50253"/>
    </physiologicalReaction>
</comment>
<dbReference type="PANTHER" id="PTHR11157">
    <property type="entry name" value="FATTY ACID ACYL TRANSFERASE-RELATED"/>
    <property type="match status" value="1"/>
</dbReference>
<evidence type="ECO:0000256" key="4">
    <source>
        <dbReference type="ARBA" id="ARBA00022679"/>
    </source>
</evidence>
<dbReference type="GO" id="GO:0005789">
    <property type="term" value="C:endoplasmic reticulum membrane"/>
    <property type="evidence" value="ECO:0007669"/>
    <property type="project" value="TreeGrafter"/>
</dbReference>
<dbReference type="Proteomes" id="UP000279259">
    <property type="component" value="Unassembled WGS sequence"/>
</dbReference>
<dbReference type="InterPro" id="IPR002076">
    <property type="entry name" value="ELO_fam"/>
</dbReference>
<comment type="catalytic activity">
    <reaction evidence="11">
        <text>a very-long-chain acyl-CoA + malonyl-CoA + H(+) = a very-long-chain 3-oxoacyl-CoA + CO2 + CoA</text>
        <dbReference type="Rhea" id="RHEA:32727"/>
        <dbReference type="ChEBI" id="CHEBI:15378"/>
        <dbReference type="ChEBI" id="CHEBI:16526"/>
        <dbReference type="ChEBI" id="CHEBI:57287"/>
        <dbReference type="ChEBI" id="CHEBI:57384"/>
        <dbReference type="ChEBI" id="CHEBI:90725"/>
        <dbReference type="ChEBI" id="CHEBI:90736"/>
        <dbReference type="EC" id="2.3.1.199"/>
    </reaction>
</comment>